<feature type="region of interest" description="Disordered" evidence="1">
    <location>
        <begin position="68"/>
        <end position="88"/>
    </location>
</feature>
<accession>A0A4Q1CAK0</accession>
<dbReference type="EMBL" id="SDHX01000001">
    <property type="protein sequence ID" value="RXK55968.1"/>
    <property type="molecule type" value="Genomic_DNA"/>
</dbReference>
<evidence type="ECO:0000256" key="2">
    <source>
        <dbReference type="SAM" id="SignalP"/>
    </source>
</evidence>
<evidence type="ECO:0000313" key="3">
    <source>
        <dbReference type="EMBL" id="RXK55968.1"/>
    </source>
</evidence>
<reference evidence="3 4" key="1">
    <citation type="submission" date="2019-01" db="EMBL/GenBank/DDBJ databases">
        <title>Lacunisphaera sp. strain TWA-58.</title>
        <authorList>
            <person name="Chen W.-M."/>
        </authorList>
    </citation>
    <scope>NUCLEOTIDE SEQUENCE [LARGE SCALE GENOMIC DNA]</scope>
    <source>
        <strain evidence="3 4">TWA-58</strain>
    </source>
</reference>
<comment type="caution">
    <text evidence="3">The sequence shown here is derived from an EMBL/GenBank/DDBJ whole genome shotgun (WGS) entry which is preliminary data.</text>
</comment>
<sequence length="88" mass="9269">MKSLRIIVASFVLGFTAMALQAEGEKKDKEMPAKAAGCCAKAESKGDQCTHGCCVEAAKADNNCEKCKGAGKKEKKQDKDAAAKKTQS</sequence>
<feature type="chain" id="PRO_5020750399" evidence="2">
    <location>
        <begin position="22"/>
        <end position="88"/>
    </location>
</feature>
<gene>
    <name evidence="3" type="ORF">ESB00_08850</name>
</gene>
<evidence type="ECO:0000313" key="4">
    <source>
        <dbReference type="Proteomes" id="UP000290218"/>
    </source>
</evidence>
<protein>
    <submittedName>
        <fullName evidence="3">Uncharacterized protein</fullName>
    </submittedName>
</protein>
<proteinExistence type="predicted"/>
<organism evidence="3 4">
    <name type="scientific">Oleiharenicola lentus</name>
    <dbReference type="NCBI Taxonomy" id="2508720"/>
    <lineage>
        <taxon>Bacteria</taxon>
        <taxon>Pseudomonadati</taxon>
        <taxon>Verrucomicrobiota</taxon>
        <taxon>Opitutia</taxon>
        <taxon>Opitutales</taxon>
        <taxon>Opitutaceae</taxon>
        <taxon>Oleiharenicola</taxon>
    </lineage>
</organism>
<feature type="signal peptide" evidence="2">
    <location>
        <begin position="1"/>
        <end position="21"/>
    </location>
</feature>
<dbReference type="AlphaFoldDB" id="A0A4Q1CAK0"/>
<name>A0A4Q1CAK0_9BACT</name>
<keyword evidence="2" id="KW-0732">Signal</keyword>
<dbReference type="RefSeq" id="WP_129047335.1">
    <property type="nucleotide sequence ID" value="NZ_SDHX01000001.1"/>
</dbReference>
<keyword evidence="4" id="KW-1185">Reference proteome</keyword>
<dbReference type="Proteomes" id="UP000290218">
    <property type="component" value="Unassembled WGS sequence"/>
</dbReference>
<evidence type="ECO:0000256" key="1">
    <source>
        <dbReference type="SAM" id="MobiDB-lite"/>
    </source>
</evidence>